<keyword evidence="3" id="KW-0804">Transcription</keyword>
<dbReference type="Pfam" id="PF00440">
    <property type="entry name" value="TetR_N"/>
    <property type="match status" value="1"/>
</dbReference>
<dbReference type="PANTHER" id="PTHR30055">
    <property type="entry name" value="HTH-TYPE TRANSCRIPTIONAL REGULATOR RUTR"/>
    <property type="match status" value="1"/>
</dbReference>
<dbReference type="GO" id="GO:0000976">
    <property type="term" value="F:transcription cis-regulatory region binding"/>
    <property type="evidence" value="ECO:0007669"/>
    <property type="project" value="TreeGrafter"/>
</dbReference>
<evidence type="ECO:0000256" key="1">
    <source>
        <dbReference type="ARBA" id="ARBA00023015"/>
    </source>
</evidence>
<evidence type="ECO:0000256" key="3">
    <source>
        <dbReference type="ARBA" id="ARBA00023163"/>
    </source>
</evidence>
<reference evidence="6 7" key="1">
    <citation type="journal article" date="2015" name="Genome Announc.">
        <title>Draft Genome Sequence of Norvancomycin-Producing Strain Amycolatopsis orientalis CPCC200066.</title>
        <authorList>
            <person name="Lei X."/>
            <person name="Yuan F."/>
            <person name="Shi Y."/>
            <person name="Li X."/>
            <person name="Wang L."/>
            <person name="Hong B."/>
        </authorList>
    </citation>
    <scope>NUCLEOTIDE SEQUENCE [LARGE SCALE GENOMIC DNA]</scope>
    <source>
        <strain evidence="6 7">B-37</strain>
    </source>
</reference>
<dbReference type="Gene3D" id="1.10.357.10">
    <property type="entry name" value="Tetracycline Repressor, domain 2"/>
    <property type="match status" value="1"/>
</dbReference>
<evidence type="ECO:0000259" key="5">
    <source>
        <dbReference type="PROSITE" id="PS50977"/>
    </source>
</evidence>
<dbReference type="Proteomes" id="UP000093695">
    <property type="component" value="Chromosome"/>
</dbReference>
<dbReference type="SUPFAM" id="SSF46689">
    <property type="entry name" value="Homeodomain-like"/>
    <property type="match status" value="1"/>
</dbReference>
<name>A0A193CBW6_AMYOR</name>
<evidence type="ECO:0000256" key="4">
    <source>
        <dbReference type="PROSITE-ProRule" id="PRU00335"/>
    </source>
</evidence>
<accession>A0A193CBW6</accession>
<keyword evidence="7" id="KW-1185">Reference proteome</keyword>
<organism evidence="6 7">
    <name type="scientific">Amycolatopsis orientalis</name>
    <name type="common">Nocardia orientalis</name>
    <dbReference type="NCBI Taxonomy" id="31958"/>
    <lineage>
        <taxon>Bacteria</taxon>
        <taxon>Bacillati</taxon>
        <taxon>Actinomycetota</taxon>
        <taxon>Actinomycetes</taxon>
        <taxon>Pseudonocardiales</taxon>
        <taxon>Pseudonocardiaceae</taxon>
        <taxon>Amycolatopsis</taxon>
    </lineage>
</organism>
<sequence length="214" mass="23394">MSQRSVEQGFRPPQQARSRESLHKVLAAAEHVLAEQGIEEFTVAAVAERAGMSVGAIYRRFVGKNQLLYAVKDQLLGQLESGVSEALRAAPPGLDGIVGAFTRALADTFARHDRIFPELLDGQRADGRERGLQALAAIQTAFVEAARPWFEEIRRTDREQAIGMLTRTVIGSCVHRAATGRYWSDGLSWEVWASEMTEMALAYLGSGEPAAVVP</sequence>
<dbReference type="KEGG" id="aori:SD37_29220"/>
<keyword evidence="1" id="KW-0805">Transcription regulation</keyword>
<dbReference type="InterPro" id="IPR009057">
    <property type="entry name" value="Homeodomain-like_sf"/>
</dbReference>
<protein>
    <submittedName>
        <fullName evidence="6">TetR family transcriptional regulator</fullName>
    </submittedName>
</protein>
<dbReference type="GO" id="GO:0003700">
    <property type="term" value="F:DNA-binding transcription factor activity"/>
    <property type="evidence" value="ECO:0007669"/>
    <property type="project" value="TreeGrafter"/>
</dbReference>
<evidence type="ECO:0000256" key="2">
    <source>
        <dbReference type="ARBA" id="ARBA00023125"/>
    </source>
</evidence>
<keyword evidence="2 4" id="KW-0238">DNA-binding</keyword>
<dbReference type="InterPro" id="IPR001647">
    <property type="entry name" value="HTH_TetR"/>
</dbReference>
<feature type="DNA-binding region" description="H-T-H motif" evidence="4">
    <location>
        <begin position="42"/>
        <end position="61"/>
    </location>
</feature>
<dbReference type="PRINTS" id="PR00455">
    <property type="entry name" value="HTHTETR"/>
</dbReference>
<dbReference type="RefSeq" id="WP_044850960.1">
    <property type="nucleotide sequence ID" value="NZ_CP016174.1"/>
</dbReference>
<dbReference type="eggNOG" id="COG1309">
    <property type="taxonomic scope" value="Bacteria"/>
</dbReference>
<evidence type="ECO:0000313" key="6">
    <source>
        <dbReference type="EMBL" id="ANN22111.1"/>
    </source>
</evidence>
<dbReference type="PROSITE" id="PS50977">
    <property type="entry name" value="HTH_TETR_2"/>
    <property type="match status" value="1"/>
</dbReference>
<dbReference type="STRING" id="31958.SD37_29220"/>
<feature type="domain" description="HTH tetR-type" evidence="5">
    <location>
        <begin position="19"/>
        <end position="79"/>
    </location>
</feature>
<evidence type="ECO:0000313" key="7">
    <source>
        <dbReference type="Proteomes" id="UP000093695"/>
    </source>
</evidence>
<dbReference type="PANTHER" id="PTHR30055:SF234">
    <property type="entry name" value="HTH-TYPE TRANSCRIPTIONAL REGULATOR BETI"/>
    <property type="match status" value="1"/>
</dbReference>
<dbReference type="InterPro" id="IPR050109">
    <property type="entry name" value="HTH-type_TetR-like_transc_reg"/>
</dbReference>
<gene>
    <name evidence="6" type="ORF">SD37_29220</name>
</gene>
<proteinExistence type="predicted"/>
<dbReference type="AlphaFoldDB" id="A0A193CBW6"/>
<dbReference type="EMBL" id="CP016174">
    <property type="protein sequence ID" value="ANN22111.1"/>
    <property type="molecule type" value="Genomic_DNA"/>
</dbReference>